<dbReference type="Proteomes" id="UP000015106">
    <property type="component" value="Chromosome 5"/>
</dbReference>
<reference evidence="1" key="3">
    <citation type="submission" date="2022-06" db="UniProtKB">
        <authorList>
            <consortium name="EnsemblPlants"/>
        </authorList>
    </citation>
    <scope>IDENTIFICATION</scope>
</reference>
<dbReference type="EnsemblPlants" id="TuG1812G0500004352.01.T01">
    <property type="protein sequence ID" value="TuG1812G0500004352.01.T01.cds434008"/>
    <property type="gene ID" value="TuG1812G0500004352.01"/>
</dbReference>
<reference evidence="1" key="2">
    <citation type="submission" date="2018-03" db="EMBL/GenBank/DDBJ databases">
        <title>The Triticum urartu genome reveals the dynamic nature of wheat genome evolution.</title>
        <authorList>
            <person name="Ling H."/>
            <person name="Ma B."/>
            <person name="Shi X."/>
            <person name="Liu H."/>
            <person name="Dong L."/>
            <person name="Sun H."/>
            <person name="Cao Y."/>
            <person name="Gao Q."/>
            <person name="Zheng S."/>
            <person name="Li Y."/>
            <person name="Yu Y."/>
            <person name="Du H."/>
            <person name="Qi M."/>
            <person name="Li Y."/>
            <person name="Yu H."/>
            <person name="Cui Y."/>
            <person name="Wang N."/>
            <person name="Chen C."/>
            <person name="Wu H."/>
            <person name="Zhao Y."/>
            <person name="Zhang J."/>
            <person name="Li Y."/>
            <person name="Zhou W."/>
            <person name="Zhang B."/>
            <person name="Hu W."/>
            <person name="Eijk M."/>
            <person name="Tang J."/>
            <person name="Witsenboer H."/>
            <person name="Zhao S."/>
            <person name="Li Z."/>
            <person name="Zhang A."/>
            <person name="Wang D."/>
            <person name="Liang C."/>
        </authorList>
    </citation>
    <scope>NUCLEOTIDE SEQUENCE [LARGE SCALE GENOMIC DNA]</scope>
    <source>
        <strain evidence="1">cv. G1812</strain>
    </source>
</reference>
<organism evidence="1 2">
    <name type="scientific">Triticum urartu</name>
    <name type="common">Red wild einkorn</name>
    <name type="synonym">Crithodium urartu</name>
    <dbReference type="NCBI Taxonomy" id="4572"/>
    <lineage>
        <taxon>Eukaryota</taxon>
        <taxon>Viridiplantae</taxon>
        <taxon>Streptophyta</taxon>
        <taxon>Embryophyta</taxon>
        <taxon>Tracheophyta</taxon>
        <taxon>Spermatophyta</taxon>
        <taxon>Magnoliopsida</taxon>
        <taxon>Liliopsida</taxon>
        <taxon>Poales</taxon>
        <taxon>Poaceae</taxon>
        <taxon>BOP clade</taxon>
        <taxon>Pooideae</taxon>
        <taxon>Triticodae</taxon>
        <taxon>Triticeae</taxon>
        <taxon>Triticinae</taxon>
        <taxon>Triticum</taxon>
    </lineage>
</organism>
<dbReference type="Gramene" id="TuG1812G0500004352.01.T01">
    <property type="protein sequence ID" value="TuG1812G0500004352.01.T01.cds434008"/>
    <property type="gene ID" value="TuG1812G0500004352.01"/>
</dbReference>
<proteinExistence type="predicted"/>
<name>A0A8R7QJL7_TRIUA</name>
<accession>A0A8R7QJL7</accession>
<dbReference type="AlphaFoldDB" id="A0A8R7QJL7"/>
<sequence>MLTNSYGRILQTQYKLTMNKGARRGTK</sequence>
<protein>
    <submittedName>
        <fullName evidence="1">Uncharacterized protein</fullName>
    </submittedName>
</protein>
<keyword evidence="2" id="KW-1185">Reference proteome</keyword>
<evidence type="ECO:0000313" key="2">
    <source>
        <dbReference type="Proteomes" id="UP000015106"/>
    </source>
</evidence>
<reference evidence="2" key="1">
    <citation type="journal article" date="2013" name="Nature">
        <title>Draft genome of the wheat A-genome progenitor Triticum urartu.</title>
        <authorList>
            <person name="Ling H.Q."/>
            <person name="Zhao S."/>
            <person name="Liu D."/>
            <person name="Wang J."/>
            <person name="Sun H."/>
            <person name="Zhang C."/>
            <person name="Fan H."/>
            <person name="Li D."/>
            <person name="Dong L."/>
            <person name="Tao Y."/>
            <person name="Gao C."/>
            <person name="Wu H."/>
            <person name="Li Y."/>
            <person name="Cui Y."/>
            <person name="Guo X."/>
            <person name="Zheng S."/>
            <person name="Wang B."/>
            <person name="Yu K."/>
            <person name="Liang Q."/>
            <person name="Yang W."/>
            <person name="Lou X."/>
            <person name="Chen J."/>
            <person name="Feng M."/>
            <person name="Jian J."/>
            <person name="Zhang X."/>
            <person name="Luo G."/>
            <person name="Jiang Y."/>
            <person name="Liu J."/>
            <person name="Wang Z."/>
            <person name="Sha Y."/>
            <person name="Zhang B."/>
            <person name="Wu H."/>
            <person name="Tang D."/>
            <person name="Shen Q."/>
            <person name="Xue P."/>
            <person name="Zou S."/>
            <person name="Wang X."/>
            <person name="Liu X."/>
            <person name="Wang F."/>
            <person name="Yang Y."/>
            <person name="An X."/>
            <person name="Dong Z."/>
            <person name="Zhang K."/>
            <person name="Zhang X."/>
            <person name="Luo M.C."/>
            <person name="Dvorak J."/>
            <person name="Tong Y."/>
            <person name="Wang J."/>
            <person name="Yang H."/>
            <person name="Li Z."/>
            <person name="Wang D."/>
            <person name="Zhang A."/>
            <person name="Wang J."/>
        </authorList>
    </citation>
    <scope>NUCLEOTIDE SEQUENCE</scope>
    <source>
        <strain evidence="2">cv. G1812</strain>
    </source>
</reference>
<evidence type="ECO:0000313" key="1">
    <source>
        <dbReference type="EnsemblPlants" id="TuG1812G0500004352.01.T01.cds434008"/>
    </source>
</evidence>